<name>A0A9D7S597_9BACT</name>
<evidence type="ECO:0000313" key="1">
    <source>
        <dbReference type="EMBL" id="MBK9715938.1"/>
    </source>
</evidence>
<comment type="caution">
    <text evidence="1">The sequence shown here is derived from an EMBL/GenBank/DDBJ whole genome shotgun (WGS) entry which is preliminary data.</text>
</comment>
<sequence>MYAYGSFSKCYLHISRTLSKSTLIATYALSGFANFASIEFKLVVLVL</sequence>
<protein>
    <submittedName>
        <fullName evidence="1">Uncharacterized protein</fullName>
    </submittedName>
</protein>
<dbReference type="Proteomes" id="UP000808349">
    <property type="component" value="Unassembled WGS sequence"/>
</dbReference>
<reference evidence="1 2" key="1">
    <citation type="submission" date="2020-10" db="EMBL/GenBank/DDBJ databases">
        <title>Connecting structure to function with the recovery of over 1000 high-quality activated sludge metagenome-assembled genomes encoding full-length rRNA genes using long-read sequencing.</title>
        <authorList>
            <person name="Singleton C.M."/>
            <person name="Petriglieri F."/>
            <person name="Kristensen J.M."/>
            <person name="Kirkegaard R.H."/>
            <person name="Michaelsen T.Y."/>
            <person name="Andersen M.H."/>
            <person name="Karst S.M."/>
            <person name="Dueholm M.S."/>
            <person name="Nielsen P.H."/>
            <person name="Albertsen M."/>
        </authorList>
    </citation>
    <scope>NUCLEOTIDE SEQUENCE [LARGE SCALE GENOMIC DNA]</scope>
    <source>
        <strain evidence="1">Ribe_18-Q3-R11-54_BAT3C.373</strain>
    </source>
</reference>
<evidence type="ECO:0000313" key="2">
    <source>
        <dbReference type="Proteomes" id="UP000808349"/>
    </source>
</evidence>
<dbReference type="EMBL" id="JADKFW010000001">
    <property type="protein sequence ID" value="MBK9715938.1"/>
    <property type="molecule type" value="Genomic_DNA"/>
</dbReference>
<gene>
    <name evidence="1" type="ORF">IPO85_00105</name>
</gene>
<dbReference type="AlphaFoldDB" id="A0A9D7S597"/>
<organism evidence="1 2">
    <name type="scientific">Candidatus Defluviibacterium haderslevense</name>
    <dbReference type="NCBI Taxonomy" id="2981993"/>
    <lineage>
        <taxon>Bacteria</taxon>
        <taxon>Pseudomonadati</taxon>
        <taxon>Bacteroidota</taxon>
        <taxon>Saprospiria</taxon>
        <taxon>Saprospirales</taxon>
        <taxon>Saprospiraceae</taxon>
        <taxon>Candidatus Defluviibacterium</taxon>
    </lineage>
</organism>
<accession>A0A9D7S597</accession>
<proteinExistence type="predicted"/>